<evidence type="ECO:0000256" key="5">
    <source>
        <dbReference type="ARBA" id="ARBA00022989"/>
    </source>
</evidence>
<dbReference type="GO" id="GO:0005789">
    <property type="term" value="C:endoplasmic reticulum membrane"/>
    <property type="evidence" value="ECO:0007669"/>
    <property type="project" value="UniProtKB-SubCell"/>
</dbReference>
<keyword evidence="6 8" id="KW-0472">Membrane</keyword>
<gene>
    <name evidence="9" type="primary">GET1_5</name>
    <name evidence="9" type="ORF">g.5585</name>
</gene>
<sequence length="290" mass="34079">FHYIIFNTIITPNFPCYSCKMSLAFAIALVVLITEFILWFGYSQIASLAYGVYLNFFERERVQKQRKFKRDILTIKHDLSRTSSQDQFAKWAKLRRKLDSKMSELEKITTSLGYLKTSFELKFTTFLWVVTNGVQIFMVIWYRTSPVFYLPQNWFSPISWIFSMPFAPSGSVSVPFWFLVCRKFVKRMIQTQRDAVPLYHKYAPESVKQHGYLFIQWCNTQLRIFTPILVQWINANVKTFCKVIAEKAKSSENKKVHPSTNGTSASTSKEENNDAIRVEEKKEKILEKKD</sequence>
<name>A0A1D1YAC9_9ARAE</name>
<evidence type="ECO:0000256" key="4">
    <source>
        <dbReference type="ARBA" id="ARBA00022824"/>
    </source>
</evidence>
<evidence type="ECO:0000256" key="8">
    <source>
        <dbReference type="SAM" id="Phobius"/>
    </source>
</evidence>
<feature type="non-terminal residue" evidence="9">
    <location>
        <position position="1"/>
    </location>
</feature>
<keyword evidence="3 8" id="KW-0812">Transmembrane</keyword>
<evidence type="ECO:0000256" key="1">
    <source>
        <dbReference type="ARBA" id="ARBA00004477"/>
    </source>
</evidence>
<keyword evidence="4" id="KW-0256">Endoplasmic reticulum</keyword>
<evidence type="ECO:0000313" key="9">
    <source>
        <dbReference type="EMBL" id="JAT51577.1"/>
    </source>
</evidence>
<dbReference type="InterPro" id="IPR029012">
    <property type="entry name" value="Helix_hairpin_bin_sf"/>
</dbReference>
<feature type="compositionally biased region" description="Polar residues" evidence="7">
    <location>
        <begin position="258"/>
        <end position="267"/>
    </location>
</feature>
<feature type="transmembrane region" description="Helical" evidence="8">
    <location>
        <begin position="23"/>
        <end position="56"/>
    </location>
</feature>
<evidence type="ECO:0000256" key="3">
    <source>
        <dbReference type="ARBA" id="ARBA00022692"/>
    </source>
</evidence>
<dbReference type="InterPro" id="IPR028945">
    <property type="entry name" value="Get1"/>
</dbReference>
<dbReference type="HAMAP" id="MF_03113">
    <property type="entry name" value="Get1"/>
    <property type="match status" value="1"/>
</dbReference>
<dbReference type="AlphaFoldDB" id="A0A1D1YAC9"/>
<dbReference type="PANTHER" id="PTHR42650">
    <property type="entry name" value="TAIL-ANCHORED PROTEIN INSERTION RECEPTOR WRB"/>
    <property type="match status" value="1"/>
</dbReference>
<proteinExistence type="inferred from homology"/>
<dbReference type="GO" id="GO:0043529">
    <property type="term" value="C:GET complex"/>
    <property type="evidence" value="ECO:0007669"/>
    <property type="project" value="InterPro"/>
</dbReference>
<organism evidence="9">
    <name type="scientific">Anthurium amnicola</name>
    <dbReference type="NCBI Taxonomy" id="1678845"/>
    <lineage>
        <taxon>Eukaryota</taxon>
        <taxon>Viridiplantae</taxon>
        <taxon>Streptophyta</taxon>
        <taxon>Embryophyta</taxon>
        <taxon>Tracheophyta</taxon>
        <taxon>Spermatophyta</taxon>
        <taxon>Magnoliopsida</taxon>
        <taxon>Liliopsida</taxon>
        <taxon>Araceae</taxon>
        <taxon>Pothoideae</taxon>
        <taxon>Potheae</taxon>
        <taxon>Anthurium</taxon>
    </lineage>
</organism>
<protein>
    <submittedName>
        <fullName evidence="9">Protein GET1</fullName>
    </submittedName>
</protein>
<evidence type="ECO:0000256" key="7">
    <source>
        <dbReference type="SAM" id="MobiDB-lite"/>
    </source>
</evidence>
<dbReference type="EMBL" id="GDJX01016359">
    <property type="protein sequence ID" value="JAT51577.1"/>
    <property type="molecule type" value="Transcribed_RNA"/>
</dbReference>
<dbReference type="PANTHER" id="PTHR42650:SF1">
    <property type="entry name" value="GUIDED ENTRY OF TAIL-ANCHORED PROTEINS FACTOR 1"/>
    <property type="match status" value="1"/>
</dbReference>
<evidence type="ECO:0000256" key="6">
    <source>
        <dbReference type="ARBA" id="ARBA00023136"/>
    </source>
</evidence>
<feature type="transmembrane region" description="Helical" evidence="8">
    <location>
        <begin position="154"/>
        <end position="180"/>
    </location>
</feature>
<comment type="similarity">
    <text evidence="2">Belongs to the WRB/GET1 family.</text>
</comment>
<reference evidence="9" key="1">
    <citation type="submission" date="2015-07" db="EMBL/GenBank/DDBJ databases">
        <title>Transcriptome Assembly of Anthurium amnicola.</title>
        <authorList>
            <person name="Suzuki J."/>
        </authorList>
    </citation>
    <scope>NUCLEOTIDE SEQUENCE</scope>
</reference>
<feature type="region of interest" description="Disordered" evidence="7">
    <location>
        <begin position="249"/>
        <end position="290"/>
    </location>
</feature>
<dbReference type="Gene3D" id="1.10.287.660">
    <property type="entry name" value="Helix hairpin bin"/>
    <property type="match status" value="1"/>
</dbReference>
<feature type="transmembrane region" description="Helical" evidence="8">
    <location>
        <begin position="123"/>
        <end position="142"/>
    </location>
</feature>
<keyword evidence="5 8" id="KW-1133">Transmembrane helix</keyword>
<dbReference type="GO" id="GO:0043495">
    <property type="term" value="F:protein-membrane adaptor activity"/>
    <property type="evidence" value="ECO:0007669"/>
    <property type="project" value="TreeGrafter"/>
</dbReference>
<feature type="compositionally biased region" description="Basic and acidic residues" evidence="7">
    <location>
        <begin position="268"/>
        <end position="290"/>
    </location>
</feature>
<dbReference type="Pfam" id="PF04420">
    <property type="entry name" value="CHD5"/>
    <property type="match status" value="1"/>
</dbReference>
<dbReference type="InterPro" id="IPR027538">
    <property type="entry name" value="Get1_fungi"/>
</dbReference>
<comment type="subcellular location">
    <subcellularLocation>
        <location evidence="1">Endoplasmic reticulum membrane</location>
        <topology evidence="1">Multi-pass membrane protein</topology>
    </subcellularLocation>
</comment>
<dbReference type="GO" id="GO:0071816">
    <property type="term" value="P:tail-anchored membrane protein insertion into ER membrane"/>
    <property type="evidence" value="ECO:0007669"/>
    <property type="project" value="InterPro"/>
</dbReference>
<accession>A0A1D1YAC9</accession>
<evidence type="ECO:0000256" key="2">
    <source>
        <dbReference type="ARBA" id="ARBA00010799"/>
    </source>
</evidence>